<feature type="region of interest" description="Disordered" evidence="1">
    <location>
        <begin position="90"/>
        <end position="123"/>
    </location>
</feature>
<organism evidence="2 3">
    <name type="scientific">Diversispora eburnea</name>
    <dbReference type="NCBI Taxonomy" id="1213867"/>
    <lineage>
        <taxon>Eukaryota</taxon>
        <taxon>Fungi</taxon>
        <taxon>Fungi incertae sedis</taxon>
        <taxon>Mucoromycota</taxon>
        <taxon>Glomeromycotina</taxon>
        <taxon>Glomeromycetes</taxon>
        <taxon>Diversisporales</taxon>
        <taxon>Diversisporaceae</taxon>
        <taxon>Diversispora</taxon>
    </lineage>
</organism>
<accession>A0A9N9CCI2</accession>
<reference evidence="2" key="1">
    <citation type="submission" date="2021-06" db="EMBL/GenBank/DDBJ databases">
        <authorList>
            <person name="Kallberg Y."/>
            <person name="Tangrot J."/>
            <person name="Rosling A."/>
        </authorList>
    </citation>
    <scope>NUCLEOTIDE SEQUENCE</scope>
    <source>
        <strain evidence="2">AZ414A</strain>
    </source>
</reference>
<dbReference type="InterPro" id="IPR036910">
    <property type="entry name" value="HMG_box_dom_sf"/>
</dbReference>
<evidence type="ECO:0000313" key="2">
    <source>
        <dbReference type="EMBL" id="CAG8596905.1"/>
    </source>
</evidence>
<evidence type="ECO:0000313" key="3">
    <source>
        <dbReference type="Proteomes" id="UP000789706"/>
    </source>
</evidence>
<keyword evidence="3" id="KW-1185">Reference proteome</keyword>
<comment type="caution">
    <text evidence="2">The sequence shown here is derived from an EMBL/GenBank/DDBJ whole genome shotgun (WGS) entry which is preliminary data.</text>
</comment>
<sequence length="133" mass="15303">MPKVTKSNNYGFIENPMRKVSNPPPKLTLPFPPEISPEELIVNSRKLPSKPPNAFFIYRKVYAKALITKNMRFKMTDVSPWVSSSWKLEPEEKTFSAPSSNYDYKETRTQTNSSSSSEQTEAPIEKLLTWRIS</sequence>
<dbReference type="EMBL" id="CAJVPK010001731">
    <property type="protein sequence ID" value="CAG8596905.1"/>
    <property type="molecule type" value="Genomic_DNA"/>
</dbReference>
<protein>
    <submittedName>
        <fullName evidence="2">341_t:CDS:1</fullName>
    </submittedName>
</protein>
<proteinExistence type="predicted"/>
<dbReference type="AlphaFoldDB" id="A0A9N9CCI2"/>
<name>A0A9N9CCI2_9GLOM</name>
<gene>
    <name evidence="2" type="ORF">DEBURN_LOCUS9331</name>
</gene>
<dbReference type="SUPFAM" id="SSF47095">
    <property type="entry name" value="HMG-box"/>
    <property type="match status" value="1"/>
</dbReference>
<dbReference type="Gene3D" id="1.10.30.10">
    <property type="entry name" value="High mobility group box domain"/>
    <property type="match status" value="1"/>
</dbReference>
<evidence type="ECO:0000256" key="1">
    <source>
        <dbReference type="SAM" id="MobiDB-lite"/>
    </source>
</evidence>
<dbReference type="OrthoDB" id="6247875at2759"/>
<dbReference type="Proteomes" id="UP000789706">
    <property type="component" value="Unassembled WGS sequence"/>
</dbReference>